<evidence type="ECO:0000313" key="4">
    <source>
        <dbReference type="Proteomes" id="UP000238326"/>
    </source>
</evidence>
<keyword evidence="3" id="KW-0378">Hydrolase</keyword>
<reference evidence="3 4" key="1">
    <citation type="submission" date="2018-03" db="EMBL/GenBank/DDBJ databases">
        <title>Comparative genomics illustrates the genes involved in a hyperalkaliphilic mechanisms of Serpentinomonas isolated from highly-alkaline calcium-rich serpentinized springs.</title>
        <authorList>
            <person name="Suzuki S."/>
            <person name="Ishii S."/>
            <person name="Walworth N."/>
            <person name="Bird L."/>
            <person name="Kuenen J.G."/>
            <person name="Nealson K.H."/>
        </authorList>
    </citation>
    <scope>NUCLEOTIDE SEQUENCE [LARGE SCALE GENOMIC DNA]</scope>
    <source>
        <strain evidence="3 4">83</strain>
    </source>
</reference>
<evidence type="ECO:0000313" key="2">
    <source>
        <dbReference type="EMBL" id="MYZ50776.1"/>
    </source>
</evidence>
<name>A0A2S9KE49_9BURK</name>
<keyword evidence="4" id="KW-1185">Reference proteome</keyword>
<dbReference type="OrthoDB" id="7231451at2"/>
<proteinExistence type="predicted"/>
<dbReference type="EMBL" id="PVLR01000024">
    <property type="protein sequence ID" value="PRD68714.1"/>
    <property type="molecule type" value="Genomic_DNA"/>
</dbReference>
<gene>
    <name evidence="3" type="ORF">C6P61_09415</name>
    <name evidence="2" type="ORF">F5985_01110</name>
</gene>
<accession>A0A2S9KE49</accession>
<dbReference type="InterPro" id="IPR051321">
    <property type="entry name" value="PHA/PHB_synthase"/>
</dbReference>
<evidence type="ECO:0000256" key="1">
    <source>
        <dbReference type="SAM" id="MobiDB-lite"/>
    </source>
</evidence>
<evidence type="ECO:0000313" key="3">
    <source>
        <dbReference type="EMBL" id="PRD68714.1"/>
    </source>
</evidence>
<dbReference type="AlphaFoldDB" id="A0A2S9KE49"/>
<feature type="compositionally biased region" description="Low complexity" evidence="1">
    <location>
        <begin position="789"/>
        <end position="800"/>
    </location>
</feature>
<protein>
    <submittedName>
        <fullName evidence="3">Alpha/beta hydrolase</fullName>
    </submittedName>
    <submittedName>
        <fullName evidence="2">DUF3141 domain-containing protein</fullName>
    </submittedName>
</protein>
<dbReference type="EMBL" id="VYSB01000001">
    <property type="protein sequence ID" value="MYZ50776.1"/>
    <property type="molecule type" value="Genomic_DNA"/>
</dbReference>
<dbReference type="RefSeq" id="WP_105729673.1">
    <property type="nucleotide sequence ID" value="NZ_DAIPCI010000020.1"/>
</dbReference>
<dbReference type="SUPFAM" id="SSF53474">
    <property type="entry name" value="alpha/beta-Hydrolases"/>
    <property type="match status" value="1"/>
</dbReference>
<dbReference type="InterPro" id="IPR029058">
    <property type="entry name" value="AB_hydrolase_fold"/>
</dbReference>
<dbReference type="Gene3D" id="3.40.50.1820">
    <property type="entry name" value="alpha/beta hydrolase"/>
    <property type="match status" value="1"/>
</dbReference>
<dbReference type="InterPro" id="IPR024501">
    <property type="entry name" value="DUF3141"/>
</dbReference>
<dbReference type="GO" id="GO:0016787">
    <property type="term" value="F:hydrolase activity"/>
    <property type="evidence" value="ECO:0007669"/>
    <property type="project" value="UniProtKB-KW"/>
</dbReference>
<sequence length="818" mass="90919">MQSHYSPANLPSRLAQERAEHAAQIQRLLSCSATHAQKIFQNHAERTLGLWRSGLATQQGLVQSLQDGKLLADSAQYLIDAAQRSALTVDVLRERANNDKLHEEAGTPPVLDYDYELVLDARHFARPANYQLLKILHPEGGEISDRKRPFMIIDPRAGHGAGIGGFKPDSQVGVALRGGHPVYFVVFRQHPEPGQTLADVMRAEAEFLREISRRHPDAPNPIVVGNCQGGWATLVLAAANPDITGPLVINGSPVSTWSGQVGANPMRYNGGLMGGIAPALLSMDLANGEFDGAHLVSNFEQLNPSRNFFGKYYDLYANVDKGRESFLEFERWWGGFHFLNESEMRWIVEQIFIGNKLSRGEAELEPGRHLDLKFIRSPIVVFASKGDNITPPQQALNWIVDTYSDENEIRIRGQRIVYMVHEKVGHLGIFVSSSIARKEHTEVTSTLQTLEALAPGLYEMKIDHSEGEGADERFVVSFHDRKMSDILEVVPNDRELERGFGAVARLSRLGADLYEMTARPLVQSMVTEQSAELLRDMNSSRVSRRIFSDQNPVMAAVGVLAGQAREQRQPVAAGNPWLVWQETLADGISQGMDLYRDLRDSAYEMSFLSIYGAPWMNWFGQSLAQQRTHKKPEELRWLPTVQATLEAIDEGGYEAAVVRMLVLLADSRGSVRRDRLERSAQVLTTEPPFAQLSAQRRAALIHEQSVIVEFEPEQALRSLVRLLPLPEQRHQAFESVRFVVGDRSDMEPHSLHMFEAMEQLLGQVQTPALASLSPQDEPAPQLASDEADAASAAEVSAADSQPGAKPARKTAARNKPQE</sequence>
<dbReference type="Proteomes" id="UP000238326">
    <property type="component" value="Unassembled WGS sequence"/>
</dbReference>
<dbReference type="PANTHER" id="PTHR36837:SF2">
    <property type="entry name" value="POLY(3-HYDROXYALKANOATE) POLYMERASE SUBUNIT PHAC"/>
    <property type="match status" value="1"/>
</dbReference>
<feature type="region of interest" description="Disordered" evidence="1">
    <location>
        <begin position="771"/>
        <end position="818"/>
    </location>
</feature>
<comment type="caution">
    <text evidence="3">The sequence shown here is derived from an EMBL/GenBank/DDBJ whole genome shotgun (WGS) entry which is preliminary data.</text>
</comment>
<evidence type="ECO:0000313" key="5">
    <source>
        <dbReference type="Proteomes" id="UP000481947"/>
    </source>
</evidence>
<reference evidence="2 5" key="2">
    <citation type="submission" date="2019-09" db="EMBL/GenBank/DDBJ databases">
        <title>Identification of Malikia spinosa a prominent benzene-, toluene-, and ethylbenzene-degrading bacterium: enrichment, isolation and whole genome sequencing.</title>
        <authorList>
            <person name="Tancsics A."/>
            <person name="Revesz F."/>
            <person name="Kriszt B."/>
        </authorList>
    </citation>
    <scope>NUCLEOTIDE SEQUENCE [LARGE SCALE GENOMIC DNA]</scope>
    <source>
        <strain evidence="2 5">AB6</strain>
    </source>
</reference>
<dbReference type="PANTHER" id="PTHR36837">
    <property type="entry name" value="POLY(3-HYDROXYALKANOATE) POLYMERASE SUBUNIT PHAC"/>
    <property type="match status" value="1"/>
</dbReference>
<dbReference type="Pfam" id="PF11339">
    <property type="entry name" value="DUF3141"/>
    <property type="match status" value="1"/>
</dbReference>
<organism evidence="3 4">
    <name type="scientific">Malikia spinosa</name>
    <dbReference type="NCBI Taxonomy" id="86180"/>
    <lineage>
        <taxon>Bacteria</taxon>
        <taxon>Pseudomonadati</taxon>
        <taxon>Pseudomonadota</taxon>
        <taxon>Betaproteobacteria</taxon>
        <taxon>Burkholderiales</taxon>
        <taxon>Comamonadaceae</taxon>
        <taxon>Malikia</taxon>
    </lineage>
</organism>
<dbReference type="Proteomes" id="UP000481947">
    <property type="component" value="Unassembled WGS sequence"/>
</dbReference>